<dbReference type="EMBL" id="JARGDH010000001">
    <property type="protein sequence ID" value="KAL0280120.1"/>
    <property type="molecule type" value="Genomic_DNA"/>
</dbReference>
<protein>
    <submittedName>
        <fullName evidence="1">Uncharacterized protein</fullName>
    </submittedName>
</protein>
<reference evidence="1" key="1">
    <citation type="journal article" date="2024" name="Gigascience">
        <title>Chromosome-level genome of the poultry shaft louse Menopon gallinae provides insight into the host-switching and adaptive evolution of parasitic lice.</title>
        <authorList>
            <person name="Xu Y."/>
            <person name="Ma L."/>
            <person name="Liu S."/>
            <person name="Liang Y."/>
            <person name="Liu Q."/>
            <person name="He Z."/>
            <person name="Tian L."/>
            <person name="Duan Y."/>
            <person name="Cai W."/>
            <person name="Li H."/>
            <person name="Song F."/>
        </authorList>
    </citation>
    <scope>NUCLEOTIDE SEQUENCE</scope>
    <source>
        <strain evidence="1">Cailab_2023a</strain>
    </source>
</reference>
<dbReference type="AlphaFoldDB" id="A0AAW2IF64"/>
<organism evidence="1">
    <name type="scientific">Menopon gallinae</name>
    <name type="common">poultry shaft louse</name>
    <dbReference type="NCBI Taxonomy" id="328185"/>
    <lineage>
        <taxon>Eukaryota</taxon>
        <taxon>Metazoa</taxon>
        <taxon>Ecdysozoa</taxon>
        <taxon>Arthropoda</taxon>
        <taxon>Hexapoda</taxon>
        <taxon>Insecta</taxon>
        <taxon>Pterygota</taxon>
        <taxon>Neoptera</taxon>
        <taxon>Paraneoptera</taxon>
        <taxon>Psocodea</taxon>
        <taxon>Troctomorpha</taxon>
        <taxon>Phthiraptera</taxon>
        <taxon>Amblycera</taxon>
        <taxon>Menoponidae</taxon>
        <taxon>Menopon</taxon>
    </lineage>
</organism>
<evidence type="ECO:0000313" key="1">
    <source>
        <dbReference type="EMBL" id="KAL0280120.1"/>
    </source>
</evidence>
<proteinExistence type="predicted"/>
<gene>
    <name evidence="1" type="ORF">PYX00_001510</name>
</gene>
<comment type="caution">
    <text evidence="1">The sequence shown here is derived from an EMBL/GenBank/DDBJ whole genome shotgun (WGS) entry which is preliminary data.</text>
</comment>
<accession>A0AAW2IF64</accession>
<sequence>MYSPKRIWKTNSIWIDSNDPKEFSLHFRNPIRSTEFFKDLYKKIPEVLSLQLTALGEEDDVDVFGLQGSPLHQQEQEVLRNVPLEEEVGVNGTVRFCLRRCRTAPEPEAATRGASAPEGIGYGAVPRYHIPRRSSDFARVFPPETCASRRRII</sequence>
<name>A0AAW2IF64_9NEOP</name>